<sequence>MRMRQLRYFQAVAEELHFGKAAERLHIQQPPLSRQIQNLEEELEVELFKRTNRKVELTDEGRYFLKEAKEILTIMDRSKTTLQAMGDGTAGKLHVSFVYLALSSTFPQIMGDFIEDYPDVDVSLHEENTFFQVNAVKEGTRHIGFVTMRMVDIESLESMVVHRCASCAAVPANHPLAKKDVLTLRDLSELPYICSADSFCRMRVKEMQKIFEQQGLELKIGMKYERKHTGNVFVAAGLGWTVINVDSAGTIPDGIALKPLEIELHPFEIGMIWNPERATPLVRNFIEFYKERMDE</sequence>
<organism evidence="6 7">
    <name type="scientific">Maridesulfovibrio salexigens (strain ATCC 14822 / DSM 2638 / NCIMB 8403 / VKM B-1763)</name>
    <name type="common">Desulfovibrio salexigens</name>
    <dbReference type="NCBI Taxonomy" id="526222"/>
    <lineage>
        <taxon>Bacteria</taxon>
        <taxon>Pseudomonadati</taxon>
        <taxon>Thermodesulfobacteriota</taxon>
        <taxon>Desulfovibrionia</taxon>
        <taxon>Desulfovibrionales</taxon>
        <taxon>Desulfovibrionaceae</taxon>
        <taxon>Maridesulfovibrio</taxon>
    </lineage>
</organism>
<dbReference type="PANTHER" id="PTHR30346">
    <property type="entry name" value="TRANSCRIPTIONAL DUAL REGULATOR HCAR-RELATED"/>
    <property type="match status" value="1"/>
</dbReference>
<dbReference type="PANTHER" id="PTHR30346:SF28">
    <property type="entry name" value="HTH-TYPE TRANSCRIPTIONAL REGULATOR CYNR"/>
    <property type="match status" value="1"/>
</dbReference>
<dbReference type="InterPro" id="IPR005119">
    <property type="entry name" value="LysR_subst-bd"/>
</dbReference>
<dbReference type="AlphaFoldDB" id="C6C1F9"/>
<name>C6C1F9_MARSD</name>
<dbReference type="InterPro" id="IPR036390">
    <property type="entry name" value="WH_DNA-bd_sf"/>
</dbReference>
<keyword evidence="7" id="KW-1185">Reference proteome</keyword>
<dbReference type="KEGG" id="dsa:Desal_3083"/>
<dbReference type="OrthoDB" id="5317428at2"/>
<dbReference type="STRING" id="526222.Desal_3083"/>
<dbReference type="GO" id="GO:0032993">
    <property type="term" value="C:protein-DNA complex"/>
    <property type="evidence" value="ECO:0007669"/>
    <property type="project" value="TreeGrafter"/>
</dbReference>
<dbReference type="Pfam" id="PF03466">
    <property type="entry name" value="LysR_substrate"/>
    <property type="match status" value="1"/>
</dbReference>
<dbReference type="Pfam" id="PF00126">
    <property type="entry name" value="HTH_1"/>
    <property type="match status" value="1"/>
</dbReference>
<dbReference type="EMBL" id="CP001649">
    <property type="protein sequence ID" value="ACS81134.1"/>
    <property type="molecule type" value="Genomic_DNA"/>
</dbReference>
<evidence type="ECO:0000259" key="5">
    <source>
        <dbReference type="PROSITE" id="PS50931"/>
    </source>
</evidence>
<dbReference type="GO" id="GO:0003677">
    <property type="term" value="F:DNA binding"/>
    <property type="evidence" value="ECO:0007669"/>
    <property type="project" value="UniProtKB-KW"/>
</dbReference>
<comment type="similarity">
    <text evidence="1">Belongs to the LysR transcriptional regulatory family.</text>
</comment>
<accession>C6C1F9</accession>
<reference evidence="6 7" key="1">
    <citation type="submission" date="2009-06" db="EMBL/GenBank/DDBJ databases">
        <title>Complete sequence of Desulfovibrio salexigens DSM 2638.</title>
        <authorList>
            <consortium name="US DOE Joint Genome Institute"/>
            <person name="Lucas S."/>
            <person name="Copeland A."/>
            <person name="Lapidus A."/>
            <person name="Glavina del Rio T."/>
            <person name="Tice H."/>
            <person name="Bruce D."/>
            <person name="Goodwin L."/>
            <person name="Pitluck S."/>
            <person name="Munk A.C."/>
            <person name="Brettin T."/>
            <person name="Detter J.C."/>
            <person name="Han C."/>
            <person name="Tapia R."/>
            <person name="Larimer F."/>
            <person name="Land M."/>
            <person name="Hauser L."/>
            <person name="Kyrpides N."/>
            <person name="Anderson I."/>
            <person name="Wall J.D."/>
            <person name="Arkin A.P."/>
            <person name="Dehal P."/>
            <person name="Chivian D."/>
            <person name="Giles B."/>
            <person name="Hazen T.C."/>
        </authorList>
    </citation>
    <scope>NUCLEOTIDE SEQUENCE [LARGE SCALE GENOMIC DNA]</scope>
    <source>
        <strain evidence="7">ATCC 14822 / DSM 2638 / NCIMB 8403 / VKM B-1763</strain>
    </source>
</reference>
<evidence type="ECO:0000256" key="1">
    <source>
        <dbReference type="ARBA" id="ARBA00009437"/>
    </source>
</evidence>
<proteinExistence type="inferred from homology"/>
<dbReference type="Gene3D" id="1.10.10.10">
    <property type="entry name" value="Winged helix-like DNA-binding domain superfamily/Winged helix DNA-binding domain"/>
    <property type="match status" value="1"/>
</dbReference>
<evidence type="ECO:0000256" key="4">
    <source>
        <dbReference type="ARBA" id="ARBA00023163"/>
    </source>
</evidence>
<dbReference type="FunFam" id="1.10.10.10:FF:000001">
    <property type="entry name" value="LysR family transcriptional regulator"/>
    <property type="match status" value="1"/>
</dbReference>
<keyword evidence="3" id="KW-0238">DNA-binding</keyword>
<dbReference type="GO" id="GO:0003700">
    <property type="term" value="F:DNA-binding transcription factor activity"/>
    <property type="evidence" value="ECO:0007669"/>
    <property type="project" value="InterPro"/>
</dbReference>
<dbReference type="SUPFAM" id="SSF53850">
    <property type="entry name" value="Periplasmic binding protein-like II"/>
    <property type="match status" value="1"/>
</dbReference>
<dbReference type="SUPFAM" id="SSF46785">
    <property type="entry name" value="Winged helix' DNA-binding domain"/>
    <property type="match status" value="1"/>
</dbReference>
<dbReference type="CDD" id="cd08414">
    <property type="entry name" value="PBP2_LTTR_aromatics_like"/>
    <property type="match status" value="1"/>
</dbReference>
<dbReference type="eggNOG" id="COG0583">
    <property type="taxonomic scope" value="Bacteria"/>
</dbReference>
<dbReference type="InterPro" id="IPR000847">
    <property type="entry name" value="LysR_HTH_N"/>
</dbReference>
<feature type="domain" description="HTH lysR-type" evidence="5">
    <location>
        <begin position="1"/>
        <end position="58"/>
    </location>
</feature>
<gene>
    <name evidence="6" type="ordered locus">Desal_3083</name>
</gene>
<keyword evidence="2" id="KW-0805">Transcription regulation</keyword>
<evidence type="ECO:0000256" key="2">
    <source>
        <dbReference type="ARBA" id="ARBA00023015"/>
    </source>
</evidence>
<evidence type="ECO:0000256" key="3">
    <source>
        <dbReference type="ARBA" id="ARBA00023125"/>
    </source>
</evidence>
<dbReference type="Gene3D" id="3.40.190.10">
    <property type="entry name" value="Periplasmic binding protein-like II"/>
    <property type="match status" value="2"/>
</dbReference>
<dbReference type="Proteomes" id="UP000002601">
    <property type="component" value="Chromosome"/>
</dbReference>
<dbReference type="InterPro" id="IPR036388">
    <property type="entry name" value="WH-like_DNA-bd_sf"/>
</dbReference>
<dbReference type="PROSITE" id="PS50931">
    <property type="entry name" value="HTH_LYSR"/>
    <property type="match status" value="1"/>
</dbReference>
<evidence type="ECO:0000313" key="7">
    <source>
        <dbReference type="Proteomes" id="UP000002601"/>
    </source>
</evidence>
<evidence type="ECO:0000313" key="6">
    <source>
        <dbReference type="EMBL" id="ACS81134.1"/>
    </source>
</evidence>
<dbReference type="PRINTS" id="PR00039">
    <property type="entry name" value="HTHLYSR"/>
</dbReference>
<protein>
    <submittedName>
        <fullName evidence="6">Transcriptional regulator, LysR family</fullName>
    </submittedName>
</protein>
<dbReference type="HOGENOM" id="CLU_039613_6_4_7"/>
<keyword evidence="4" id="KW-0804">Transcription</keyword>